<dbReference type="EMBL" id="JACBXS010000013">
    <property type="protein sequence ID" value="NYS24964.1"/>
    <property type="molecule type" value="Genomic_DNA"/>
</dbReference>
<sequence>MTALRCSVSALALVLASTAASAQDAPPGAAASDCDINAFTPIISERTGEVLYWINPTCTAGTGGSGTEPQPPAAPAPAQAPPAPEPPAPAPPAPPPPDNDAPPEDDNGGNGYDVV</sequence>
<gene>
    <name evidence="3" type="ORF">HUK65_08145</name>
</gene>
<evidence type="ECO:0000256" key="1">
    <source>
        <dbReference type="SAM" id="MobiDB-lite"/>
    </source>
</evidence>
<dbReference type="Proteomes" id="UP000529417">
    <property type="component" value="Unassembled WGS sequence"/>
</dbReference>
<feature type="chain" id="PRO_5030637528" evidence="2">
    <location>
        <begin position="23"/>
        <end position="115"/>
    </location>
</feature>
<feature type="compositionally biased region" description="Pro residues" evidence="1">
    <location>
        <begin position="69"/>
        <end position="100"/>
    </location>
</feature>
<reference evidence="3 4" key="1">
    <citation type="journal article" date="2000" name="Arch. Microbiol.">
        <title>Rhodobaca bogoriensis gen. nov. and sp. nov., an alkaliphilic purple nonsulfur bacterium from African Rift Valley soda lakes.</title>
        <authorList>
            <person name="Milford A.D."/>
            <person name="Achenbach L.A."/>
            <person name="Jung D.O."/>
            <person name="Madigan M.T."/>
        </authorList>
    </citation>
    <scope>NUCLEOTIDE SEQUENCE [LARGE SCALE GENOMIC DNA]</scope>
    <source>
        <strain evidence="3 4">2376</strain>
    </source>
</reference>
<feature type="signal peptide" evidence="2">
    <location>
        <begin position="1"/>
        <end position="22"/>
    </location>
</feature>
<keyword evidence="2" id="KW-0732">Signal</keyword>
<accession>A0A7Z0KY35</accession>
<protein>
    <submittedName>
        <fullName evidence="3">Uncharacterized protein</fullName>
    </submittedName>
</protein>
<name>A0A7Z0KY35_9RHOB</name>
<evidence type="ECO:0000256" key="2">
    <source>
        <dbReference type="SAM" id="SignalP"/>
    </source>
</evidence>
<dbReference type="RefSeq" id="WP_179905663.1">
    <property type="nucleotide sequence ID" value="NZ_JACBXS010000013.1"/>
</dbReference>
<evidence type="ECO:0000313" key="3">
    <source>
        <dbReference type="EMBL" id="NYS24964.1"/>
    </source>
</evidence>
<feature type="region of interest" description="Disordered" evidence="1">
    <location>
        <begin position="56"/>
        <end position="115"/>
    </location>
</feature>
<dbReference type="AlphaFoldDB" id="A0A7Z0KY35"/>
<evidence type="ECO:0000313" key="4">
    <source>
        <dbReference type="Proteomes" id="UP000529417"/>
    </source>
</evidence>
<comment type="caution">
    <text evidence="3">The sequence shown here is derived from an EMBL/GenBank/DDBJ whole genome shotgun (WGS) entry which is preliminary data.</text>
</comment>
<keyword evidence="4" id="KW-1185">Reference proteome</keyword>
<organism evidence="3 4">
    <name type="scientific">Rhabdonatronobacter sediminivivens</name>
    <dbReference type="NCBI Taxonomy" id="2743469"/>
    <lineage>
        <taxon>Bacteria</taxon>
        <taxon>Pseudomonadati</taxon>
        <taxon>Pseudomonadota</taxon>
        <taxon>Alphaproteobacteria</taxon>
        <taxon>Rhodobacterales</taxon>
        <taxon>Paracoccaceae</taxon>
        <taxon>Rhabdonatronobacter</taxon>
    </lineage>
</organism>
<proteinExistence type="predicted"/>